<evidence type="ECO:0000313" key="1">
    <source>
        <dbReference type="EMBL" id="SEF01779.1"/>
    </source>
</evidence>
<organism evidence="1 2">
    <name type="scientific">Pseudomonas deceptionensis</name>
    <dbReference type="NCBI Taxonomy" id="882211"/>
    <lineage>
        <taxon>Bacteria</taxon>
        <taxon>Pseudomonadati</taxon>
        <taxon>Pseudomonadota</taxon>
        <taxon>Gammaproteobacteria</taxon>
        <taxon>Pseudomonadales</taxon>
        <taxon>Pseudomonadaceae</taxon>
        <taxon>Pseudomonas</taxon>
    </lineage>
</organism>
<dbReference type="EMBL" id="FNUD01000002">
    <property type="protein sequence ID" value="SEF01779.1"/>
    <property type="molecule type" value="Genomic_DNA"/>
</dbReference>
<accession>A0A1H5NJG9</accession>
<evidence type="ECO:0000313" key="2">
    <source>
        <dbReference type="Proteomes" id="UP000183613"/>
    </source>
</evidence>
<gene>
    <name evidence="1" type="ORF">SAMN04489800_3633</name>
</gene>
<comment type="caution">
    <text evidence="1">The sequence shown here is derived from an EMBL/GenBank/DDBJ whole genome shotgun (WGS) entry which is preliminary data.</text>
</comment>
<proteinExistence type="predicted"/>
<dbReference type="AlphaFoldDB" id="A0A1H5NJG9"/>
<protein>
    <submittedName>
        <fullName evidence="1">Filamentous hemagglutinin</fullName>
    </submittedName>
</protein>
<sequence>MSGRVQSRINIANGRTETTPLRDTVKPVSAGFDHVLKGHFDVEVSNSRSVFTISPNELKGVLQSSPVAKSPFTALPDGQFVRTVDTGRVIGTTTLKDGGVPTSVIKVFTDKAGNLITAFPAKAVN</sequence>
<reference evidence="1" key="1">
    <citation type="submission" date="2016-10" db="EMBL/GenBank/DDBJ databases">
        <authorList>
            <person name="Varghese N."/>
            <person name="Submissions S."/>
        </authorList>
    </citation>
    <scope>NUCLEOTIDE SEQUENCE [LARGE SCALE GENOMIC DNA]</scope>
    <source>
        <strain evidence="1">LMG 25555</strain>
    </source>
</reference>
<name>A0A1H5NJG9_PSEDM</name>
<keyword evidence="2" id="KW-1185">Reference proteome</keyword>
<dbReference type="Proteomes" id="UP000183613">
    <property type="component" value="Unassembled WGS sequence"/>
</dbReference>